<feature type="compositionally biased region" description="Polar residues" evidence="1">
    <location>
        <begin position="615"/>
        <end position="632"/>
    </location>
</feature>
<accession>A0A316VKV8</accession>
<protein>
    <submittedName>
        <fullName evidence="2">Uncharacterized protein</fullName>
    </submittedName>
</protein>
<sequence length="907" mass="99289">MLWYPKRRSQKKILTSPFKQTFSLSLIDSLVLLAERMETFHKDKKMDGSQGDVNSTDTAILPSNPRRNTLKGNATDQSSSDDTPRELRRKPGLPDLERMSASRLRHQDSSATIKTNDPDSQSPDSSLRTTGPGALRQERRKKSALLEQDVSRMRSESRLGARSTDNSFESERDRTSSKDGSKTPMTQVKDGGETSDTEGSGPVFGDRRRKKSSTSSSSKKAAATARASQFRSAGTEVLPRHSVSPEDQFSSGKASRTSARRSSDANQNKYPSTVGRENTGRRTALPEHFRAGSRADTKDWTTTSAPTGPRRSFGTTSQHEWPSSSEASDKRNDSLPSANYRARRFASDADAEDLPAGRPSRVSVDTSSVSRYLGRNPTPRTSSVVEKADQADILYSPSEAARQRKVSASSTYSHRSSNGTSDLHRSASRASMRRAHGRDVFDDVPPMPELAGQTYSPRTVAAALDQRDKDERIHSLRERQRLMTDGGRTTSGLDDLRMRIDELTGTGATRSQSRASSRASRARSNMSSTPSTSVATTSATSVRPSTEPRKANVYFDRAQIELSPESKRIGASLRQNQTSRLGVHPYLETVPRTPEISQQSAIRRATSRLSVAQSAVTPANSNSRHNIANDSNGPLHARNLQSCIDNLERQLLRPNGSDSAASDVTREAVQLIERMREASATSVEINNGLKTIIQAILGFQIDAELEGDGQDSIEAFAQVERGLGSIVRWSDDQMRSLTDGLIAFSAVWTAHTRQMLDVGDRSTDSIHTRTRMAPRYTPKSPNKTSLLQEDRIQRRSSLDLRRLNSPNVRNTPWSNRRGTFDTTGGRNATSPQLSPNGEASTATGTGMTSRNSNGSDQRSLSDRSLRRFTASALPGEKLSPGGSHSPFSSTDSVSTKQSSSLCQTEAD</sequence>
<dbReference type="OrthoDB" id="3364052at2759"/>
<feature type="compositionally biased region" description="Low complexity" evidence="1">
    <location>
        <begin position="358"/>
        <end position="371"/>
    </location>
</feature>
<dbReference type="EMBL" id="KZ819602">
    <property type="protein sequence ID" value="PWN36701.1"/>
    <property type="molecule type" value="Genomic_DNA"/>
</dbReference>
<evidence type="ECO:0000313" key="2">
    <source>
        <dbReference type="EMBL" id="PWN36701.1"/>
    </source>
</evidence>
<evidence type="ECO:0000313" key="3">
    <source>
        <dbReference type="Proteomes" id="UP000245771"/>
    </source>
</evidence>
<dbReference type="Proteomes" id="UP000245771">
    <property type="component" value="Unassembled WGS sequence"/>
</dbReference>
<feature type="compositionally biased region" description="Basic and acidic residues" evidence="1">
    <location>
        <begin position="169"/>
        <end position="181"/>
    </location>
</feature>
<feature type="compositionally biased region" description="Polar residues" evidence="1">
    <location>
        <begin position="313"/>
        <end position="326"/>
    </location>
</feature>
<feature type="region of interest" description="Disordered" evidence="1">
    <location>
        <begin position="761"/>
        <end position="907"/>
    </location>
</feature>
<feature type="compositionally biased region" description="Basic and acidic residues" evidence="1">
    <location>
        <begin position="149"/>
        <end position="159"/>
    </location>
</feature>
<feature type="compositionally biased region" description="Low complexity" evidence="1">
    <location>
        <begin position="213"/>
        <end position="228"/>
    </location>
</feature>
<feature type="region of interest" description="Disordered" evidence="1">
    <location>
        <begin position="43"/>
        <end position="550"/>
    </location>
</feature>
<feature type="region of interest" description="Disordered" evidence="1">
    <location>
        <begin position="615"/>
        <end position="634"/>
    </location>
</feature>
<feature type="compositionally biased region" description="Low complexity" evidence="1">
    <location>
        <begin position="888"/>
        <end position="900"/>
    </location>
</feature>
<keyword evidence="3" id="KW-1185">Reference proteome</keyword>
<feature type="compositionally biased region" description="Polar residues" evidence="1">
    <location>
        <begin position="65"/>
        <end position="81"/>
    </location>
</feature>
<feature type="compositionally biased region" description="Basic and acidic residues" evidence="1">
    <location>
        <begin position="278"/>
        <end position="299"/>
    </location>
</feature>
<organism evidence="2 3">
    <name type="scientific">Meira miltonrushii</name>
    <dbReference type="NCBI Taxonomy" id="1280837"/>
    <lineage>
        <taxon>Eukaryota</taxon>
        <taxon>Fungi</taxon>
        <taxon>Dikarya</taxon>
        <taxon>Basidiomycota</taxon>
        <taxon>Ustilaginomycotina</taxon>
        <taxon>Exobasidiomycetes</taxon>
        <taxon>Exobasidiales</taxon>
        <taxon>Brachybasidiaceae</taxon>
        <taxon>Meira</taxon>
    </lineage>
</organism>
<name>A0A316VKV8_9BASI</name>
<dbReference type="InParanoid" id="A0A316VKV8"/>
<feature type="compositionally biased region" description="Polar residues" evidence="1">
    <location>
        <begin position="806"/>
        <end position="854"/>
    </location>
</feature>
<feature type="compositionally biased region" description="Polar residues" evidence="1">
    <location>
        <begin position="109"/>
        <end position="129"/>
    </location>
</feature>
<feature type="compositionally biased region" description="Basic and acidic residues" evidence="1">
    <location>
        <begin position="465"/>
        <end position="482"/>
    </location>
</feature>
<evidence type="ECO:0000256" key="1">
    <source>
        <dbReference type="SAM" id="MobiDB-lite"/>
    </source>
</evidence>
<dbReference type="RefSeq" id="XP_025357003.1">
    <property type="nucleotide sequence ID" value="XM_025502516.1"/>
</dbReference>
<feature type="compositionally biased region" description="Low complexity" evidence="1">
    <location>
        <begin position="508"/>
        <end position="545"/>
    </location>
</feature>
<reference evidence="2 3" key="1">
    <citation type="journal article" date="2018" name="Mol. Biol. Evol.">
        <title>Broad Genomic Sampling Reveals a Smut Pathogenic Ancestry of the Fungal Clade Ustilaginomycotina.</title>
        <authorList>
            <person name="Kijpornyongpan T."/>
            <person name="Mondo S.J."/>
            <person name="Barry K."/>
            <person name="Sandor L."/>
            <person name="Lee J."/>
            <person name="Lipzen A."/>
            <person name="Pangilinan J."/>
            <person name="LaButti K."/>
            <person name="Hainaut M."/>
            <person name="Henrissat B."/>
            <person name="Grigoriev I.V."/>
            <person name="Spatafora J.W."/>
            <person name="Aime M.C."/>
        </authorList>
    </citation>
    <scope>NUCLEOTIDE SEQUENCE [LARGE SCALE GENOMIC DNA]</scope>
    <source>
        <strain evidence="2 3">MCA 3882</strain>
    </source>
</reference>
<gene>
    <name evidence="2" type="ORF">FA14DRAFT_5474</name>
</gene>
<feature type="compositionally biased region" description="Basic and acidic residues" evidence="1">
    <location>
        <begin position="788"/>
        <end position="802"/>
    </location>
</feature>
<dbReference type="GeneID" id="37024297"/>
<feature type="compositionally biased region" description="Polar residues" evidence="1">
    <location>
        <begin position="406"/>
        <end position="421"/>
    </location>
</feature>
<feature type="compositionally biased region" description="Basic and acidic residues" evidence="1">
    <location>
        <begin position="95"/>
        <end position="108"/>
    </location>
</feature>
<proteinExistence type="predicted"/>
<dbReference type="AlphaFoldDB" id="A0A316VKV8"/>